<dbReference type="PROSITE" id="PS51257">
    <property type="entry name" value="PROKAR_LIPOPROTEIN"/>
    <property type="match status" value="1"/>
</dbReference>
<gene>
    <name evidence="3" type="ORF">O6P32_05670</name>
</gene>
<accession>A0ABT4PGM0</accession>
<dbReference type="InterPro" id="IPR012341">
    <property type="entry name" value="6hp_glycosidase-like_sf"/>
</dbReference>
<name>A0ABT4PGM0_9BACT</name>
<feature type="domain" description="Glycosyl hydrolase family 95 catalytic" evidence="2">
    <location>
        <begin position="308"/>
        <end position="668"/>
    </location>
</feature>
<dbReference type="Pfam" id="PF21307">
    <property type="entry name" value="Glyco_hydro_95_C"/>
    <property type="match status" value="1"/>
</dbReference>
<dbReference type="Gene3D" id="1.50.10.10">
    <property type="match status" value="1"/>
</dbReference>
<comment type="caution">
    <text evidence="3">The sequence shown here is derived from an EMBL/GenBank/DDBJ whole genome shotgun (WGS) entry which is preliminary data.</text>
</comment>
<dbReference type="InterPro" id="IPR049053">
    <property type="entry name" value="AFCA-like_C"/>
</dbReference>
<organism evidence="3 4">
    <name type="scientific">Phocaeicola acetigenes</name>
    <dbReference type="NCBI Taxonomy" id="3016083"/>
    <lineage>
        <taxon>Bacteria</taxon>
        <taxon>Pseudomonadati</taxon>
        <taxon>Bacteroidota</taxon>
        <taxon>Bacteroidia</taxon>
        <taxon>Bacteroidales</taxon>
        <taxon>Bacteroidaceae</taxon>
        <taxon>Phocaeicola</taxon>
    </lineage>
</organism>
<evidence type="ECO:0000313" key="3">
    <source>
        <dbReference type="EMBL" id="MCZ8372200.1"/>
    </source>
</evidence>
<dbReference type="SUPFAM" id="SSF48208">
    <property type="entry name" value="Six-hairpin glycosidases"/>
    <property type="match status" value="1"/>
</dbReference>
<feature type="domain" description="Alpha fucosidase A-like C-terminal" evidence="1">
    <location>
        <begin position="670"/>
        <end position="728"/>
    </location>
</feature>
<dbReference type="Proteomes" id="UP001141933">
    <property type="component" value="Unassembled WGS sequence"/>
</dbReference>
<reference evidence="3" key="1">
    <citation type="submission" date="2022-12" db="EMBL/GenBank/DDBJ databases">
        <title>Phocaeicola acetigenes sp. nov., isolated feces from a healthy human.</title>
        <authorList>
            <person name="Do H."/>
            <person name="Ha Y.B."/>
            <person name="Kim J.-S."/>
            <person name="Suh M.K."/>
            <person name="Kim H.S."/>
            <person name="Lee J.-S."/>
        </authorList>
    </citation>
    <scope>NUCLEOTIDE SEQUENCE</scope>
    <source>
        <strain evidence="3">KGMB11183</strain>
    </source>
</reference>
<dbReference type="InterPro" id="IPR054363">
    <property type="entry name" value="GH95_cat"/>
</dbReference>
<dbReference type="EMBL" id="JAPZVM010000003">
    <property type="protein sequence ID" value="MCZ8372200.1"/>
    <property type="molecule type" value="Genomic_DNA"/>
</dbReference>
<dbReference type="InterPro" id="IPR008928">
    <property type="entry name" value="6-hairpin_glycosidase_sf"/>
</dbReference>
<keyword evidence="4" id="KW-1185">Reference proteome</keyword>
<protein>
    <recommendedName>
        <fullName evidence="5">Glycosyl hydrolase family 95 N-terminal domain-containing protein</fullName>
    </recommendedName>
</protein>
<evidence type="ECO:0000313" key="4">
    <source>
        <dbReference type="Proteomes" id="UP001141933"/>
    </source>
</evidence>
<dbReference type="PANTHER" id="PTHR31084:SF0">
    <property type="entry name" value="ALPHA-L-FUCOSIDASE 2"/>
    <property type="match status" value="1"/>
</dbReference>
<evidence type="ECO:0000259" key="2">
    <source>
        <dbReference type="Pfam" id="PF22124"/>
    </source>
</evidence>
<evidence type="ECO:0000259" key="1">
    <source>
        <dbReference type="Pfam" id="PF21307"/>
    </source>
</evidence>
<evidence type="ECO:0008006" key="5">
    <source>
        <dbReference type="Google" id="ProtNLM"/>
    </source>
</evidence>
<proteinExistence type="predicted"/>
<dbReference type="PANTHER" id="PTHR31084">
    <property type="entry name" value="ALPHA-L-FUCOSIDASE 2"/>
    <property type="match status" value="1"/>
</dbReference>
<dbReference type="Pfam" id="PF22124">
    <property type="entry name" value="Glyco_hydro_95_cat"/>
    <property type="match status" value="1"/>
</dbReference>
<sequence>MMMKIDRILGRVLLSLALVGSISCTKELHDWQLKPVSSDLVFKDLAHSWDEGIPLGNSFVGSLVWERDSVLRFSLDRIDLWDLRPTDSLSGENYKFSWVKKHIEEGNYLPVQKKFDWPYDNNAAPSKIPGAAVEFPSLGEVENVHLYLNNALCEVSWKNGITLHTFVHANRPIGWFVFDNVPQPIVPTVIPPVYEKENVGVVDPVTGQDLALLGYKQGTVEKKEDLIVYHQKGWNDFSYDVVVKWKNVSGKCVGVWSVTSSLAPEKAISEVEEAFKRGLVSDYQEHLDFWNTYWKQSSVSVPDTLLQRQYDNEMYKFGSVAREYSYPVSLQAVWTADNGKLPPWKGDFHHDLNTQLSYWPSYAGNHLKEENGYLNTLWAQRDVYRKFTRQYFEKEGLAIPGVCTLTGEAMGGWIQYSMSQTTAAWLSQHFYLHWKYSADYNFLRERAYPFVKEAAQFLENQTEINAEGKRVLAYSSSPEIFDNSLKAWFKNMTNYDLSLTSFLFKIAAEMADELNLKEEAGHWSALRAQLPDYALDSKGALSFAKGVPYEESHRHFSHAMAIHPLGLLNWEEGGKSREIIKSTLEALEKYGPQWWTGYSYAWFANMKARTFDGEGAYKALRTFAECFCLPNTFHANGDQSGTGKSDYTYRPFTLEGNFAFAAGIQEMLLQSHTDTLRVFPAIPECWENASFHNLRAQGAFLVSAVRKDGKTVSVEIESEKGKDLLLVSPFDGTIIQRKTAPGERIVLNNVIPE</sequence>